<proteinExistence type="predicted"/>
<dbReference type="VEuPathDB" id="VectorBase:AMAM009324"/>
<keyword evidence="2" id="KW-1185">Reference proteome</keyword>
<name>A0A182SLT4_9DIPT</name>
<reference evidence="2" key="1">
    <citation type="submission" date="2013-09" db="EMBL/GenBank/DDBJ databases">
        <title>The Genome Sequence of Anopheles maculatus species B.</title>
        <authorList>
            <consortium name="The Broad Institute Genomics Platform"/>
            <person name="Neafsey D.E."/>
            <person name="Besansky N."/>
            <person name="Howell P."/>
            <person name="Walton C."/>
            <person name="Young S.K."/>
            <person name="Zeng Q."/>
            <person name="Gargeya S."/>
            <person name="Fitzgerald M."/>
            <person name="Haas B."/>
            <person name="Abouelleil A."/>
            <person name="Allen A.W."/>
            <person name="Alvarado L."/>
            <person name="Arachchi H.M."/>
            <person name="Berlin A.M."/>
            <person name="Chapman S.B."/>
            <person name="Gainer-Dewar J."/>
            <person name="Goldberg J."/>
            <person name="Griggs A."/>
            <person name="Gujja S."/>
            <person name="Hansen M."/>
            <person name="Howarth C."/>
            <person name="Imamovic A."/>
            <person name="Ireland A."/>
            <person name="Larimer J."/>
            <person name="McCowan C."/>
            <person name="Murphy C."/>
            <person name="Pearson M."/>
            <person name="Poon T.W."/>
            <person name="Priest M."/>
            <person name="Roberts A."/>
            <person name="Saif S."/>
            <person name="Shea T."/>
            <person name="Sisk P."/>
            <person name="Sykes S."/>
            <person name="Wortman J."/>
            <person name="Nusbaum C."/>
            <person name="Birren B."/>
        </authorList>
    </citation>
    <scope>NUCLEOTIDE SEQUENCE [LARGE SCALE GENOMIC DNA]</scope>
    <source>
        <strain evidence="2">maculatus3</strain>
    </source>
</reference>
<dbReference type="AlphaFoldDB" id="A0A182SLT4"/>
<evidence type="ECO:0000313" key="2">
    <source>
        <dbReference type="Proteomes" id="UP000075901"/>
    </source>
</evidence>
<sequence>MSQPGAAYPQFLRPQMPAGYGSNPYAAAAVAQQQLMNQGFMYPGAAFSAAAAAAAAGYQFPMAQAAGIPSNLTAIPSPVPQVSGTAAAGSAVVLNPYKKMKTS</sequence>
<evidence type="ECO:0000313" key="1">
    <source>
        <dbReference type="EnsemblMetazoa" id="AMAM009324-PA"/>
    </source>
</evidence>
<dbReference type="EnsemblMetazoa" id="AMAM009324-RA">
    <property type="protein sequence ID" value="AMAM009324-PA"/>
    <property type="gene ID" value="AMAM009324"/>
</dbReference>
<reference evidence="1" key="2">
    <citation type="submission" date="2020-05" db="UniProtKB">
        <authorList>
            <consortium name="EnsemblMetazoa"/>
        </authorList>
    </citation>
    <scope>IDENTIFICATION</scope>
    <source>
        <strain evidence="1">maculatus3</strain>
    </source>
</reference>
<organism evidence="1 2">
    <name type="scientific">Anopheles maculatus</name>
    <dbReference type="NCBI Taxonomy" id="74869"/>
    <lineage>
        <taxon>Eukaryota</taxon>
        <taxon>Metazoa</taxon>
        <taxon>Ecdysozoa</taxon>
        <taxon>Arthropoda</taxon>
        <taxon>Hexapoda</taxon>
        <taxon>Insecta</taxon>
        <taxon>Pterygota</taxon>
        <taxon>Neoptera</taxon>
        <taxon>Endopterygota</taxon>
        <taxon>Diptera</taxon>
        <taxon>Nematocera</taxon>
        <taxon>Culicoidea</taxon>
        <taxon>Culicidae</taxon>
        <taxon>Anophelinae</taxon>
        <taxon>Anopheles</taxon>
        <taxon>Anopheles maculatus group</taxon>
    </lineage>
</organism>
<accession>A0A182SLT4</accession>
<protein>
    <submittedName>
        <fullName evidence="1">Uncharacterized protein</fullName>
    </submittedName>
</protein>
<dbReference type="Proteomes" id="UP000075901">
    <property type="component" value="Unassembled WGS sequence"/>
</dbReference>